<keyword evidence="1" id="KW-0677">Repeat</keyword>
<protein>
    <recommendedName>
        <fullName evidence="2">BRCT domain-containing protein</fullName>
    </recommendedName>
</protein>
<dbReference type="GeneID" id="77676372"/>
<feature type="domain" description="BRCT" evidence="2">
    <location>
        <begin position="172"/>
        <end position="251"/>
    </location>
</feature>
<dbReference type="EMBL" id="AKIJ01000003">
    <property type="protein sequence ID" value="KFG26279.1"/>
    <property type="molecule type" value="Genomic_DNA"/>
</dbReference>
<comment type="caution">
    <text evidence="3">The sequence shown here is derived from an EMBL/GenBank/DDBJ whole genome shotgun (WGS) entry which is preliminary data.</text>
</comment>
<dbReference type="RefSeq" id="XP_052904834.1">
    <property type="nucleotide sequence ID" value="XM_053049029.1"/>
</dbReference>
<dbReference type="GO" id="GO:0006270">
    <property type="term" value="P:DNA replication initiation"/>
    <property type="evidence" value="ECO:0007669"/>
    <property type="project" value="TreeGrafter"/>
</dbReference>
<reference evidence="3 4" key="1">
    <citation type="journal article" date="2014" name="Genome Announc.">
        <title>Genome Sequence of the Microsporidian Species Nematocida sp1 Strain ERTm6 (ATCC PRA-372).</title>
        <authorList>
            <person name="Bakowski M.A."/>
            <person name="Priest M."/>
            <person name="Young S."/>
            <person name="Cuomo C.A."/>
            <person name="Troemel E.R."/>
        </authorList>
    </citation>
    <scope>NUCLEOTIDE SEQUENCE [LARGE SCALE GENOMIC DNA]</scope>
    <source>
        <strain evidence="3 4">ERTm6</strain>
    </source>
</reference>
<dbReference type="SUPFAM" id="SSF52113">
    <property type="entry name" value="BRCT domain"/>
    <property type="match status" value="5"/>
</dbReference>
<dbReference type="Pfam" id="PF00533">
    <property type="entry name" value="BRCT"/>
    <property type="match status" value="1"/>
</dbReference>
<feature type="domain" description="BRCT" evidence="2">
    <location>
        <begin position="1"/>
        <end position="85"/>
    </location>
</feature>
<evidence type="ECO:0000313" key="4">
    <source>
        <dbReference type="Proteomes" id="UP000054524"/>
    </source>
</evidence>
<evidence type="ECO:0000313" key="3">
    <source>
        <dbReference type="EMBL" id="KFG26279.1"/>
    </source>
</evidence>
<sequence length="576" mass="65956">MKPVQFTTTGLSSLEKSLIIRLFKGTEYILEETMTSSISYLLSNKSTFTEKRILAERWGIPVISIMWVYKSLSQKSILQFKLRKYEGCVFCTSGITNDLFINYYRLHGAYHSSVLTRYCDFLVVNSLEQDTDKIMYAKEWNIPIITAETVFDDRITFFMKTIQYESFISEPLTDEIFNGKIFYFEGETEIHKLVRRLIIEHGGNRVEEPGPDVDYSIYFGSDGKGRNLVWYQWILDSADLGTLLSSEGYEVHHAELPSLPLENMIIFPIVCKEEGLRTKNKVNALGGEVSMQISSKITHCIVERKSRQLQSKMQVYMKTYKIHVCFLEWLNQSIYYMKKLNENKFEMPVGLKTIPESVMDRTEMRKRASVKYMPGNLDGWKVQFTGLVDTLKEQAVKVLQEKGVAVIDSPEYSPECTHLIVGAVNVSLKFLCAIACGAVLMDYQVIDDLKQNIYTAEKSYNLETRNIKIDAPRNEKIIRKLIRAAPVWKAKKEKCKKKAFTGWRVHILATKDTARIEQLIENGGGEVVVHGGDENIHKNSFYFVDAATKVPPEIPPAQIIEMKDIIGHLAQAKQIG</sequence>
<dbReference type="PROSITE" id="PS50172">
    <property type="entry name" value="BRCT"/>
    <property type="match status" value="3"/>
</dbReference>
<dbReference type="OrthoDB" id="342264at2759"/>
<dbReference type="PANTHER" id="PTHR13561">
    <property type="entry name" value="DNA REPLICATION REGULATOR DPB11-RELATED"/>
    <property type="match status" value="1"/>
</dbReference>
<dbReference type="CDD" id="cd00027">
    <property type="entry name" value="BRCT"/>
    <property type="match status" value="1"/>
</dbReference>
<dbReference type="GO" id="GO:0033314">
    <property type="term" value="P:mitotic DNA replication checkpoint signaling"/>
    <property type="evidence" value="ECO:0007669"/>
    <property type="project" value="TreeGrafter"/>
</dbReference>
<name>A0A086J2B1_NEMA1</name>
<keyword evidence="4" id="KW-1185">Reference proteome</keyword>
<dbReference type="Gene3D" id="3.40.50.10190">
    <property type="entry name" value="BRCT domain"/>
    <property type="match status" value="5"/>
</dbReference>
<dbReference type="SMART" id="SM00292">
    <property type="entry name" value="BRCT"/>
    <property type="match status" value="5"/>
</dbReference>
<proteinExistence type="predicted"/>
<dbReference type="PANTHER" id="PTHR13561:SF20">
    <property type="entry name" value="DNA TOPOISOMERASE 2-BINDING PROTEIN 1"/>
    <property type="match status" value="1"/>
</dbReference>
<organism evidence="3 4">
    <name type="scientific">Nematocida ausubeli (strain ATCC PRA-371 / ERTm2)</name>
    <name type="common">Nematode killer fungus</name>
    <dbReference type="NCBI Taxonomy" id="1913371"/>
    <lineage>
        <taxon>Eukaryota</taxon>
        <taxon>Fungi</taxon>
        <taxon>Fungi incertae sedis</taxon>
        <taxon>Microsporidia</taxon>
        <taxon>Nematocida</taxon>
    </lineage>
</organism>
<evidence type="ECO:0000259" key="2">
    <source>
        <dbReference type="PROSITE" id="PS50172"/>
    </source>
</evidence>
<dbReference type="HOGENOM" id="CLU_530068_0_0_1"/>
<dbReference type="InterPro" id="IPR036420">
    <property type="entry name" value="BRCT_dom_sf"/>
</dbReference>
<feature type="domain" description="BRCT" evidence="2">
    <location>
        <begin position="282"/>
        <end position="347"/>
    </location>
</feature>
<dbReference type="Proteomes" id="UP000054524">
    <property type="component" value="Unassembled WGS sequence"/>
</dbReference>
<gene>
    <name evidence="3" type="ORF">NESG_01399</name>
</gene>
<evidence type="ECO:0000256" key="1">
    <source>
        <dbReference type="ARBA" id="ARBA00022737"/>
    </source>
</evidence>
<dbReference type="InterPro" id="IPR001357">
    <property type="entry name" value="BRCT_dom"/>
</dbReference>
<dbReference type="GO" id="GO:0007095">
    <property type="term" value="P:mitotic G2 DNA damage checkpoint signaling"/>
    <property type="evidence" value="ECO:0007669"/>
    <property type="project" value="TreeGrafter"/>
</dbReference>
<accession>A0A086J2B1</accession>
<dbReference type="AlphaFoldDB" id="A0A086J2B1"/>